<dbReference type="AlphaFoldDB" id="A0A9P5CQD3"/>
<name>A0A9P5CQD3_CRYP1</name>
<dbReference type="InterPro" id="IPR000182">
    <property type="entry name" value="GNAT_dom"/>
</dbReference>
<feature type="domain" description="N-acetyltransferase" evidence="1">
    <location>
        <begin position="100"/>
        <end position="241"/>
    </location>
</feature>
<dbReference type="CDD" id="cd04301">
    <property type="entry name" value="NAT_SF"/>
    <property type="match status" value="1"/>
</dbReference>
<dbReference type="Gene3D" id="3.40.630.30">
    <property type="match status" value="1"/>
</dbReference>
<evidence type="ECO:0000313" key="2">
    <source>
        <dbReference type="EMBL" id="KAF3767404.1"/>
    </source>
</evidence>
<dbReference type="GO" id="GO:0016747">
    <property type="term" value="F:acyltransferase activity, transferring groups other than amino-acyl groups"/>
    <property type="evidence" value="ECO:0007669"/>
    <property type="project" value="InterPro"/>
</dbReference>
<gene>
    <name evidence="2" type="ORF">M406DRAFT_254151</name>
</gene>
<sequence>MANVSNSTVTYVELKHSLVPKKWGEAVRVINMTECKEVGLSLAHAFAADDLSYYLLNSEDMDNLSQEEKWRLHVDIFNYLVAAHCLRGEVHVIGPEYEGVALWMPPGCDMDDWWTTLRSGMWRLYFQLSAEGRARYYNELMPLLHDTKLEVLGERDSNAYYLVYLGTKPHARGRGYARRLLQTMIERADAENRPVYLESSSLANNAYYEKFGFVVKKEIFLKRGPAPVQLSIMVREPQPAPSKFANSAPAPINGLKSKATAAIKMV</sequence>
<dbReference type="InterPro" id="IPR016181">
    <property type="entry name" value="Acyl_CoA_acyltransferase"/>
</dbReference>
<dbReference type="SUPFAM" id="SSF55729">
    <property type="entry name" value="Acyl-CoA N-acyltransferases (Nat)"/>
    <property type="match status" value="1"/>
</dbReference>
<dbReference type="InterPro" id="IPR052523">
    <property type="entry name" value="Trichothecene_AcTrans"/>
</dbReference>
<dbReference type="EMBL" id="MU032346">
    <property type="protein sequence ID" value="KAF3767404.1"/>
    <property type="molecule type" value="Genomic_DNA"/>
</dbReference>
<keyword evidence="3" id="KW-1185">Reference proteome</keyword>
<dbReference type="PANTHER" id="PTHR42791">
    <property type="entry name" value="GNAT FAMILY ACETYLTRANSFERASE"/>
    <property type="match status" value="1"/>
</dbReference>
<dbReference type="OrthoDB" id="544277at2759"/>
<organism evidence="2 3">
    <name type="scientific">Cryphonectria parasitica (strain ATCC 38755 / EP155)</name>
    <dbReference type="NCBI Taxonomy" id="660469"/>
    <lineage>
        <taxon>Eukaryota</taxon>
        <taxon>Fungi</taxon>
        <taxon>Dikarya</taxon>
        <taxon>Ascomycota</taxon>
        <taxon>Pezizomycotina</taxon>
        <taxon>Sordariomycetes</taxon>
        <taxon>Sordariomycetidae</taxon>
        <taxon>Diaporthales</taxon>
        <taxon>Cryphonectriaceae</taxon>
        <taxon>Cryphonectria-Endothia species complex</taxon>
        <taxon>Cryphonectria</taxon>
    </lineage>
</organism>
<comment type="caution">
    <text evidence="2">The sequence shown here is derived from an EMBL/GenBank/DDBJ whole genome shotgun (WGS) entry which is preliminary data.</text>
</comment>
<accession>A0A9P5CQD3</accession>
<evidence type="ECO:0000259" key="1">
    <source>
        <dbReference type="PROSITE" id="PS51186"/>
    </source>
</evidence>
<dbReference type="PANTHER" id="PTHR42791:SF1">
    <property type="entry name" value="N-ACETYLTRANSFERASE DOMAIN-CONTAINING PROTEIN"/>
    <property type="match status" value="1"/>
</dbReference>
<proteinExistence type="predicted"/>
<dbReference type="Proteomes" id="UP000803844">
    <property type="component" value="Unassembled WGS sequence"/>
</dbReference>
<evidence type="ECO:0000313" key="3">
    <source>
        <dbReference type="Proteomes" id="UP000803844"/>
    </source>
</evidence>
<dbReference type="Pfam" id="PF13508">
    <property type="entry name" value="Acetyltransf_7"/>
    <property type="match status" value="1"/>
</dbReference>
<dbReference type="PROSITE" id="PS51186">
    <property type="entry name" value="GNAT"/>
    <property type="match status" value="1"/>
</dbReference>
<protein>
    <recommendedName>
        <fullName evidence="1">N-acetyltransferase domain-containing protein</fullName>
    </recommendedName>
</protein>
<dbReference type="GeneID" id="63834072"/>
<reference evidence="2" key="1">
    <citation type="journal article" date="2020" name="Phytopathology">
        <title>Genome sequence of the chestnut blight fungus Cryphonectria parasitica EP155: A fundamental resource for an archetypical invasive plant pathogen.</title>
        <authorList>
            <person name="Crouch J.A."/>
            <person name="Dawe A."/>
            <person name="Aerts A."/>
            <person name="Barry K."/>
            <person name="Churchill A.C.L."/>
            <person name="Grimwood J."/>
            <person name="Hillman B."/>
            <person name="Milgroom M.G."/>
            <person name="Pangilinan J."/>
            <person name="Smith M."/>
            <person name="Salamov A."/>
            <person name="Schmutz J."/>
            <person name="Yadav J."/>
            <person name="Grigoriev I.V."/>
            <person name="Nuss D."/>
        </authorList>
    </citation>
    <scope>NUCLEOTIDE SEQUENCE</scope>
    <source>
        <strain evidence="2">EP155</strain>
    </source>
</reference>
<dbReference type="RefSeq" id="XP_040778365.1">
    <property type="nucleotide sequence ID" value="XM_040916943.1"/>
</dbReference>